<proteinExistence type="predicted"/>
<keyword evidence="1" id="KW-0472">Membrane</keyword>
<name>A0A3D3TL84_9BACT</name>
<dbReference type="InterPro" id="IPR025597">
    <property type="entry name" value="DUF4345"/>
</dbReference>
<dbReference type="Pfam" id="PF14248">
    <property type="entry name" value="DUF4345"/>
    <property type="match status" value="1"/>
</dbReference>
<keyword evidence="1" id="KW-1133">Transmembrane helix</keyword>
<sequence>MKIAFTIIRFMVAVLTAVTGVYIVLRPESYAKLAEFSTSNSRGRTEIKAVMGGTFIGLGVAPIILLGSTIAFTFLGIVYLFIAATRILSMFVDKSFTFTNLIILLVEIAFGLIMVIPV</sequence>
<feature type="transmembrane region" description="Helical" evidence="1">
    <location>
        <begin position="7"/>
        <end position="25"/>
    </location>
</feature>
<organism evidence="2 3">
    <name type="scientific">Mesotoga infera</name>
    <dbReference type="NCBI Taxonomy" id="1236046"/>
    <lineage>
        <taxon>Bacteria</taxon>
        <taxon>Thermotogati</taxon>
        <taxon>Thermotogota</taxon>
        <taxon>Thermotogae</taxon>
        <taxon>Kosmotogales</taxon>
        <taxon>Kosmotogaceae</taxon>
        <taxon>Mesotoga</taxon>
    </lineage>
</organism>
<dbReference type="AlphaFoldDB" id="A0A3D3TL84"/>
<reference evidence="2 3" key="1">
    <citation type="journal article" date="2018" name="Nat. Biotechnol.">
        <title>A standardized bacterial taxonomy based on genome phylogeny substantially revises the tree of life.</title>
        <authorList>
            <person name="Parks D.H."/>
            <person name="Chuvochina M."/>
            <person name="Waite D.W."/>
            <person name="Rinke C."/>
            <person name="Skarshewski A."/>
            <person name="Chaumeil P.A."/>
            <person name="Hugenholtz P."/>
        </authorList>
    </citation>
    <scope>NUCLEOTIDE SEQUENCE [LARGE SCALE GENOMIC DNA]</scope>
    <source>
        <strain evidence="2">UBA9905</strain>
    </source>
</reference>
<feature type="transmembrane region" description="Helical" evidence="1">
    <location>
        <begin position="96"/>
        <end position="116"/>
    </location>
</feature>
<accession>A0A3D3TL84</accession>
<dbReference type="Proteomes" id="UP000264215">
    <property type="component" value="Unassembled WGS sequence"/>
</dbReference>
<comment type="caution">
    <text evidence="2">The sequence shown here is derived from an EMBL/GenBank/DDBJ whole genome shotgun (WGS) entry which is preliminary data.</text>
</comment>
<evidence type="ECO:0000313" key="2">
    <source>
        <dbReference type="EMBL" id="HCO69681.1"/>
    </source>
</evidence>
<keyword evidence="1" id="KW-0812">Transmembrane</keyword>
<evidence type="ECO:0000313" key="3">
    <source>
        <dbReference type="Proteomes" id="UP000264215"/>
    </source>
</evidence>
<gene>
    <name evidence="2" type="ORF">DIT26_03710</name>
</gene>
<protein>
    <submittedName>
        <fullName evidence="2">DUF4345 domain-containing protein</fullName>
    </submittedName>
</protein>
<dbReference type="EMBL" id="DQBS01000093">
    <property type="protein sequence ID" value="HCO69681.1"/>
    <property type="molecule type" value="Genomic_DNA"/>
</dbReference>
<feature type="transmembrane region" description="Helical" evidence="1">
    <location>
        <begin position="55"/>
        <end position="84"/>
    </location>
</feature>
<evidence type="ECO:0000256" key="1">
    <source>
        <dbReference type="SAM" id="Phobius"/>
    </source>
</evidence>